<organism evidence="3 4">
    <name type="scientific">Nannocystis pusilla</name>
    <dbReference type="NCBI Taxonomy" id="889268"/>
    <lineage>
        <taxon>Bacteria</taxon>
        <taxon>Pseudomonadati</taxon>
        <taxon>Myxococcota</taxon>
        <taxon>Polyangia</taxon>
        <taxon>Nannocystales</taxon>
        <taxon>Nannocystaceae</taxon>
        <taxon>Nannocystis</taxon>
    </lineage>
</organism>
<evidence type="ECO:0000256" key="2">
    <source>
        <dbReference type="SAM" id="SignalP"/>
    </source>
</evidence>
<dbReference type="EMBL" id="JAPNKE010000002">
    <property type="protein sequence ID" value="MCY1005460.1"/>
    <property type="molecule type" value="Genomic_DNA"/>
</dbReference>
<dbReference type="Proteomes" id="UP001150924">
    <property type="component" value="Unassembled WGS sequence"/>
</dbReference>
<feature type="chain" id="PRO_5040910788" description="FMN-binding domain-containing protein" evidence="2">
    <location>
        <begin position="20"/>
        <end position="234"/>
    </location>
</feature>
<proteinExistence type="predicted"/>
<evidence type="ECO:0000313" key="4">
    <source>
        <dbReference type="Proteomes" id="UP001150924"/>
    </source>
</evidence>
<evidence type="ECO:0000256" key="1">
    <source>
        <dbReference type="SAM" id="MobiDB-lite"/>
    </source>
</evidence>
<feature type="compositionally biased region" description="Polar residues" evidence="1">
    <location>
        <begin position="47"/>
        <end position="62"/>
    </location>
</feature>
<evidence type="ECO:0008006" key="5">
    <source>
        <dbReference type="Google" id="ProtNLM"/>
    </source>
</evidence>
<keyword evidence="4" id="KW-1185">Reference proteome</keyword>
<comment type="caution">
    <text evidence="3">The sequence shown here is derived from an EMBL/GenBank/DDBJ whole genome shotgun (WGS) entry which is preliminary data.</text>
</comment>
<dbReference type="AlphaFoldDB" id="A0A9X3ELN8"/>
<protein>
    <recommendedName>
        <fullName evidence="5">FMN-binding domain-containing protein</fullName>
    </recommendedName>
</protein>
<gene>
    <name evidence="3" type="ORF">OV079_07720</name>
</gene>
<feature type="signal peptide" evidence="2">
    <location>
        <begin position="1"/>
        <end position="19"/>
    </location>
</feature>
<dbReference type="PROSITE" id="PS51257">
    <property type="entry name" value="PROKAR_LIPOPROTEIN"/>
    <property type="match status" value="1"/>
</dbReference>
<sequence>MHFRALLLPYLALSTLVFGCTPDSKNIGDTLETDSDATAATGDETEGQSSTDGVTPSTSAPGTTGDDPSASDPSVSGTSGVGTTGDDPSASDPSVSGTSGPDTETTGGSTGFDRFTLYTAAGPCPPRADCDGFVELTGTGILRVEKFGDVGNPVLEVEIEATDFAQALEVFADPALLEVLDSPDPLCDPPTDILEQMEVVVNGTLHDAATTTCSQVPLQAARKVAEELRLKYAP</sequence>
<feature type="region of interest" description="Disordered" evidence="1">
    <location>
        <begin position="28"/>
        <end position="111"/>
    </location>
</feature>
<dbReference type="RefSeq" id="WP_267767139.1">
    <property type="nucleotide sequence ID" value="NZ_JAPNKE010000002.1"/>
</dbReference>
<reference evidence="3" key="1">
    <citation type="submission" date="2022-11" db="EMBL/GenBank/DDBJ databases">
        <title>Minimal conservation of predation-associated metabolite biosynthetic gene clusters underscores biosynthetic potential of Myxococcota including descriptions for ten novel species: Archangium lansinium sp. nov., Myxococcus landrumus sp. nov., Nannocystis bai.</title>
        <authorList>
            <person name="Ahearne A."/>
            <person name="Stevens C."/>
            <person name="Phillips K."/>
        </authorList>
    </citation>
    <scope>NUCLEOTIDE SEQUENCE</scope>
    <source>
        <strain evidence="3">Na p29</strain>
    </source>
</reference>
<keyword evidence="2" id="KW-0732">Signal</keyword>
<accession>A0A9X3ELN8</accession>
<feature type="compositionally biased region" description="Polar residues" evidence="1">
    <location>
        <begin position="91"/>
        <end position="107"/>
    </location>
</feature>
<evidence type="ECO:0000313" key="3">
    <source>
        <dbReference type="EMBL" id="MCY1005460.1"/>
    </source>
</evidence>
<name>A0A9X3ELN8_9BACT</name>